<evidence type="ECO:0000313" key="2">
    <source>
        <dbReference type="EMBL" id="CAH1424644.1"/>
    </source>
</evidence>
<feature type="compositionally biased region" description="Basic residues" evidence="1">
    <location>
        <begin position="50"/>
        <end position="60"/>
    </location>
</feature>
<evidence type="ECO:0000313" key="3">
    <source>
        <dbReference type="Proteomes" id="UP001157418"/>
    </source>
</evidence>
<evidence type="ECO:0000256" key="1">
    <source>
        <dbReference type="SAM" id="MobiDB-lite"/>
    </source>
</evidence>
<dbReference type="AlphaFoldDB" id="A0AAU9M9Z6"/>
<proteinExistence type="predicted"/>
<reference evidence="2 3" key="1">
    <citation type="submission" date="2022-01" db="EMBL/GenBank/DDBJ databases">
        <authorList>
            <person name="Xiong W."/>
            <person name="Schranz E."/>
        </authorList>
    </citation>
    <scope>NUCLEOTIDE SEQUENCE [LARGE SCALE GENOMIC DNA]</scope>
</reference>
<name>A0AAU9M9Z6_9ASTR</name>
<gene>
    <name evidence="2" type="ORF">LVIROSA_LOCUS11834</name>
</gene>
<keyword evidence="3" id="KW-1185">Reference proteome</keyword>
<sequence length="60" mass="6784">MIRSFWLYHLNNTETTLTQLQNLLRTTESGMKKNQTHTSTNAPVLAIGKTKGKKRKGAPK</sequence>
<accession>A0AAU9M9Z6</accession>
<comment type="caution">
    <text evidence="2">The sequence shown here is derived from an EMBL/GenBank/DDBJ whole genome shotgun (WGS) entry which is preliminary data.</text>
</comment>
<organism evidence="2 3">
    <name type="scientific">Lactuca virosa</name>
    <dbReference type="NCBI Taxonomy" id="75947"/>
    <lineage>
        <taxon>Eukaryota</taxon>
        <taxon>Viridiplantae</taxon>
        <taxon>Streptophyta</taxon>
        <taxon>Embryophyta</taxon>
        <taxon>Tracheophyta</taxon>
        <taxon>Spermatophyta</taxon>
        <taxon>Magnoliopsida</taxon>
        <taxon>eudicotyledons</taxon>
        <taxon>Gunneridae</taxon>
        <taxon>Pentapetalae</taxon>
        <taxon>asterids</taxon>
        <taxon>campanulids</taxon>
        <taxon>Asterales</taxon>
        <taxon>Asteraceae</taxon>
        <taxon>Cichorioideae</taxon>
        <taxon>Cichorieae</taxon>
        <taxon>Lactucinae</taxon>
        <taxon>Lactuca</taxon>
    </lineage>
</organism>
<dbReference type="EMBL" id="CAKMRJ010001781">
    <property type="protein sequence ID" value="CAH1424644.1"/>
    <property type="molecule type" value="Genomic_DNA"/>
</dbReference>
<feature type="region of interest" description="Disordered" evidence="1">
    <location>
        <begin position="30"/>
        <end position="60"/>
    </location>
</feature>
<protein>
    <submittedName>
        <fullName evidence="2">Uncharacterized protein</fullName>
    </submittedName>
</protein>
<feature type="compositionally biased region" description="Polar residues" evidence="1">
    <location>
        <begin position="32"/>
        <end position="42"/>
    </location>
</feature>
<dbReference type="Proteomes" id="UP001157418">
    <property type="component" value="Unassembled WGS sequence"/>
</dbReference>